<evidence type="ECO:0000259" key="13">
    <source>
        <dbReference type="Pfam" id="PF23598"/>
    </source>
</evidence>
<organism evidence="14 15">
    <name type="scientific">Daucus carota subsp. sativus</name>
    <name type="common">Carrot</name>
    <dbReference type="NCBI Taxonomy" id="79200"/>
    <lineage>
        <taxon>Eukaryota</taxon>
        <taxon>Viridiplantae</taxon>
        <taxon>Streptophyta</taxon>
        <taxon>Embryophyta</taxon>
        <taxon>Tracheophyta</taxon>
        <taxon>Spermatophyta</taxon>
        <taxon>Magnoliopsida</taxon>
        <taxon>eudicotyledons</taxon>
        <taxon>Gunneridae</taxon>
        <taxon>Pentapetalae</taxon>
        <taxon>asterids</taxon>
        <taxon>campanulids</taxon>
        <taxon>Apiales</taxon>
        <taxon>Apiaceae</taxon>
        <taxon>Apioideae</taxon>
        <taxon>Scandiceae</taxon>
        <taxon>Daucinae</taxon>
        <taxon>Daucus</taxon>
        <taxon>Daucus sect. Daucus</taxon>
    </lineage>
</organism>
<dbReference type="Proteomes" id="UP000077755">
    <property type="component" value="Chromosome 1"/>
</dbReference>
<dbReference type="InterPro" id="IPR001611">
    <property type="entry name" value="Leu-rich_rpt"/>
</dbReference>
<dbReference type="InterPro" id="IPR046956">
    <property type="entry name" value="RLP23-like"/>
</dbReference>
<evidence type="ECO:0000259" key="12">
    <source>
        <dbReference type="Pfam" id="PF08263"/>
    </source>
</evidence>
<proteinExistence type="inferred from homology"/>
<dbReference type="EMBL" id="CP093343">
    <property type="protein sequence ID" value="WOG84789.1"/>
    <property type="molecule type" value="Genomic_DNA"/>
</dbReference>
<evidence type="ECO:0000256" key="1">
    <source>
        <dbReference type="ARBA" id="ARBA00004251"/>
    </source>
</evidence>
<evidence type="ECO:0008006" key="16">
    <source>
        <dbReference type="Google" id="ProtNLM"/>
    </source>
</evidence>
<dbReference type="AlphaFoldDB" id="A0AAF0W980"/>
<feature type="transmembrane region" description="Helical" evidence="11">
    <location>
        <begin position="956"/>
        <end position="975"/>
    </location>
</feature>
<dbReference type="SUPFAM" id="SSF52047">
    <property type="entry name" value="RNI-like"/>
    <property type="match status" value="1"/>
</dbReference>
<evidence type="ECO:0000256" key="9">
    <source>
        <dbReference type="ARBA" id="ARBA00023136"/>
    </source>
</evidence>
<dbReference type="Pfam" id="PF23598">
    <property type="entry name" value="LRR_14"/>
    <property type="match status" value="1"/>
</dbReference>
<dbReference type="GO" id="GO:0006952">
    <property type="term" value="P:defense response"/>
    <property type="evidence" value="ECO:0007669"/>
    <property type="project" value="UniProtKB-ARBA"/>
</dbReference>
<evidence type="ECO:0000256" key="7">
    <source>
        <dbReference type="ARBA" id="ARBA00022737"/>
    </source>
</evidence>
<comment type="subcellular location">
    <subcellularLocation>
        <location evidence="1">Cell membrane</location>
        <topology evidence="1">Single-pass type I membrane protein</topology>
    </subcellularLocation>
</comment>
<evidence type="ECO:0000313" key="14">
    <source>
        <dbReference type="EMBL" id="WOG84789.1"/>
    </source>
</evidence>
<dbReference type="GO" id="GO:0005886">
    <property type="term" value="C:plasma membrane"/>
    <property type="evidence" value="ECO:0007669"/>
    <property type="project" value="UniProtKB-SubCell"/>
</dbReference>
<dbReference type="Pfam" id="PF08263">
    <property type="entry name" value="LRRNT_2"/>
    <property type="match status" value="1"/>
</dbReference>
<comment type="similarity">
    <text evidence="2">Belongs to the RLP family.</text>
</comment>
<keyword evidence="9 11" id="KW-0472">Membrane</keyword>
<dbReference type="InterPro" id="IPR013210">
    <property type="entry name" value="LRR_N_plant-typ"/>
</dbReference>
<evidence type="ECO:0000256" key="2">
    <source>
        <dbReference type="ARBA" id="ARBA00009592"/>
    </source>
</evidence>
<dbReference type="PANTHER" id="PTHR48063">
    <property type="entry name" value="LRR RECEPTOR-LIKE KINASE"/>
    <property type="match status" value="1"/>
</dbReference>
<dbReference type="FunFam" id="3.80.10.10:FF:000095">
    <property type="entry name" value="LRR receptor-like serine/threonine-protein kinase GSO1"/>
    <property type="match status" value="2"/>
</dbReference>
<keyword evidence="7" id="KW-0677">Repeat</keyword>
<keyword evidence="5 11" id="KW-0812">Transmembrane</keyword>
<dbReference type="Pfam" id="PF13855">
    <property type="entry name" value="LRR_8"/>
    <property type="match status" value="2"/>
</dbReference>
<dbReference type="SUPFAM" id="SSF52058">
    <property type="entry name" value="L domain-like"/>
    <property type="match status" value="2"/>
</dbReference>
<reference evidence="14" key="1">
    <citation type="journal article" date="2016" name="Nat. Genet.">
        <title>A high-quality carrot genome assembly provides new insights into carotenoid accumulation and asterid genome evolution.</title>
        <authorList>
            <person name="Iorizzo M."/>
            <person name="Ellison S."/>
            <person name="Senalik D."/>
            <person name="Zeng P."/>
            <person name="Satapoomin P."/>
            <person name="Huang J."/>
            <person name="Bowman M."/>
            <person name="Iovene M."/>
            <person name="Sanseverino W."/>
            <person name="Cavagnaro P."/>
            <person name="Yildiz M."/>
            <person name="Macko-Podgorni A."/>
            <person name="Moranska E."/>
            <person name="Grzebelus E."/>
            <person name="Grzebelus D."/>
            <person name="Ashrafi H."/>
            <person name="Zheng Z."/>
            <person name="Cheng S."/>
            <person name="Spooner D."/>
            <person name="Van Deynze A."/>
            <person name="Simon P."/>
        </authorList>
    </citation>
    <scope>NUCLEOTIDE SEQUENCE</scope>
    <source>
        <tissue evidence="14">Leaf</tissue>
    </source>
</reference>
<evidence type="ECO:0000313" key="15">
    <source>
        <dbReference type="Proteomes" id="UP000077755"/>
    </source>
</evidence>
<dbReference type="SMART" id="SM00369">
    <property type="entry name" value="LRR_TYP"/>
    <property type="match status" value="10"/>
</dbReference>
<keyword evidence="4" id="KW-0433">Leucine-rich repeat</keyword>
<keyword evidence="6" id="KW-0732">Signal</keyword>
<reference evidence="14" key="2">
    <citation type="submission" date="2022-03" db="EMBL/GenBank/DDBJ databases">
        <title>Draft title - Genomic analysis of global carrot germplasm unveils the trajectory of domestication and the origin of high carotenoid orange carrot.</title>
        <authorList>
            <person name="Iorizzo M."/>
            <person name="Ellison S."/>
            <person name="Senalik D."/>
            <person name="Macko-Podgorni A."/>
            <person name="Grzebelus D."/>
            <person name="Bostan H."/>
            <person name="Rolling W."/>
            <person name="Curaba J."/>
            <person name="Simon P."/>
        </authorList>
    </citation>
    <scope>NUCLEOTIDE SEQUENCE</scope>
    <source>
        <tissue evidence="14">Leaf</tissue>
    </source>
</reference>
<keyword evidence="3" id="KW-1003">Cell membrane</keyword>
<dbReference type="FunFam" id="3.80.10.10:FF:000383">
    <property type="entry name" value="Leucine-rich repeat receptor protein kinase EMS1"/>
    <property type="match status" value="1"/>
</dbReference>
<evidence type="ECO:0000256" key="8">
    <source>
        <dbReference type="ARBA" id="ARBA00022989"/>
    </source>
</evidence>
<feature type="domain" description="Disease resistance R13L4/SHOC-2-like LRR" evidence="13">
    <location>
        <begin position="361"/>
        <end position="565"/>
    </location>
</feature>
<dbReference type="GO" id="GO:0051707">
    <property type="term" value="P:response to other organism"/>
    <property type="evidence" value="ECO:0007669"/>
    <property type="project" value="UniProtKB-ARBA"/>
</dbReference>
<feature type="domain" description="Leucine-rich repeat-containing N-terminal plant-type" evidence="12">
    <location>
        <begin position="49"/>
        <end position="86"/>
    </location>
</feature>
<gene>
    <name evidence="14" type="ORF">DCAR_0103974</name>
</gene>
<accession>A0AAF0W980</accession>
<evidence type="ECO:0000256" key="6">
    <source>
        <dbReference type="ARBA" id="ARBA00022729"/>
    </source>
</evidence>
<name>A0AAF0W980_DAUCS</name>
<evidence type="ECO:0000256" key="10">
    <source>
        <dbReference type="ARBA" id="ARBA00023180"/>
    </source>
</evidence>
<evidence type="ECO:0000256" key="4">
    <source>
        <dbReference type="ARBA" id="ARBA00022614"/>
    </source>
</evidence>
<keyword evidence="8 11" id="KW-1133">Transmembrane helix</keyword>
<protein>
    <recommendedName>
        <fullName evidence="16">Leucine-rich repeat-containing N-terminal plant-type domain-containing protein</fullName>
    </recommendedName>
</protein>
<keyword evidence="10" id="KW-0325">Glycoprotein</keyword>
<evidence type="ECO:0000256" key="5">
    <source>
        <dbReference type="ARBA" id="ARBA00022692"/>
    </source>
</evidence>
<dbReference type="InterPro" id="IPR055414">
    <property type="entry name" value="LRR_R13L4/SHOC2-like"/>
</dbReference>
<dbReference type="InterPro" id="IPR032675">
    <property type="entry name" value="LRR_dom_sf"/>
</dbReference>
<dbReference type="Gene3D" id="3.80.10.10">
    <property type="entry name" value="Ribonuclease Inhibitor"/>
    <property type="match status" value="5"/>
</dbReference>
<dbReference type="Pfam" id="PF00560">
    <property type="entry name" value="LRR_1"/>
    <property type="match status" value="7"/>
</dbReference>
<keyword evidence="15" id="KW-1185">Reference proteome</keyword>
<evidence type="ECO:0000256" key="11">
    <source>
        <dbReference type="SAM" id="Phobius"/>
    </source>
</evidence>
<sequence length="991" mass="110866">MDDYSPIFALNYSSHLFRLYILAILIVSLKMDLIRLSLAQESFNSTCTDSEREALLSFKQGLKDPLGRLSSWTGVDCCRWSGIKCNMSGSVMKLDLRNRFPSTISRRYCLGGKINSSLLELKYLGYLDLSLNCFEGLEIPQFFGMLKSLRYLNLSFSEFGGEIPPQLGNLSSLQYLDLNTHDYVTPISYSLSSGHLQWLSGLTSMKYLNMGNTILADLGSELLQVVNMLPFLEELHLHRCGLYDLPISLPYVNLTLLSVLDLSDNQIQSSIPNWIHNLTSLTKLDLSNDYYNLNGNIPRECGDKDSKEDPDPLLYFGFEGRIPGSLGSLCGLKVLNLSGNLLTGELDEFVDSFTTSCPNNSLVSLSLNGNQLAGGLPSSLGKLKYLKQLHMNHNCFWGSIPESVGNLSFLQELDVSLNEMNGTIPRTLGQLSKIIDLNLEENHWQGVITEDHFMNLTGLKYLYVSTDRATPLVFNVPPQWNPPFRLLSLELMNCMVGPTFPAWIRVQNELNNVVLHNTGIEDTIPGEWFSNLSAQLTHLELSDNKIKGKLPQKLKFPKLIIMDLRKNQFEGLLPLWFTNAMWIFLQENNFSGPIPDDISKMTQLNILDVSENHLTGTIPSSICAMTSLEVLSLRENHFTGQLPHCWHEAQQLWALDISSNNLSGEIPSSIGLLISLIKLSLSNNSLRGEIPLSLQNCMKLQSLNLGDNNLSGNLPLWIGNDSVELRILRLRSNKLRGTIPKQWCILLNLHILDLADNSLSGVIPNCLGNLSSLTSTNTFWTTVPNSMERYIFEEQMFMVTKGREMEFSSTLGIVTVINLSNNNLTGEIPQGITNLTALGTLNLSRNYLTGGIPNEIGNMRLLETLDLSNNKLSGPIPDSISYLNSLNHFNVSHNNLVGRIPTGNQLQTLTDVSMFDGNPLLCGKPLLLKCPGPEAGYDVPTMQSPVRDFQSELENLWFYCGGYVCGICGVWLTLWKKDTWREAYFRVLKLT</sequence>
<dbReference type="InterPro" id="IPR003591">
    <property type="entry name" value="Leu-rich_rpt_typical-subtyp"/>
</dbReference>
<dbReference type="PANTHER" id="PTHR48063:SF97">
    <property type="entry name" value="DISEASE RESISTANCE FAMILY PROTEIN _ LRR FAMILY PROTEIN"/>
    <property type="match status" value="1"/>
</dbReference>
<dbReference type="PROSITE" id="PS51450">
    <property type="entry name" value="LRR"/>
    <property type="match status" value="1"/>
</dbReference>
<evidence type="ECO:0000256" key="3">
    <source>
        <dbReference type="ARBA" id="ARBA00022475"/>
    </source>
</evidence>